<dbReference type="Pfam" id="PF20431">
    <property type="entry name" value="E_motif"/>
    <property type="match status" value="1"/>
</dbReference>
<dbReference type="Pfam" id="PF13041">
    <property type="entry name" value="PPR_2"/>
    <property type="match status" value="2"/>
</dbReference>
<gene>
    <name evidence="4" type="primary">LOC115746558</name>
</gene>
<dbReference type="PANTHER" id="PTHR47926">
    <property type="entry name" value="PENTATRICOPEPTIDE REPEAT-CONTAINING PROTEIN"/>
    <property type="match status" value="1"/>
</dbReference>
<dbReference type="Pfam" id="PF01535">
    <property type="entry name" value="PPR"/>
    <property type="match status" value="5"/>
</dbReference>
<organism evidence="3 4">
    <name type="scientific">Rhodamnia argentea</name>
    <dbReference type="NCBI Taxonomy" id="178133"/>
    <lineage>
        <taxon>Eukaryota</taxon>
        <taxon>Viridiplantae</taxon>
        <taxon>Streptophyta</taxon>
        <taxon>Embryophyta</taxon>
        <taxon>Tracheophyta</taxon>
        <taxon>Spermatophyta</taxon>
        <taxon>Magnoliopsida</taxon>
        <taxon>eudicotyledons</taxon>
        <taxon>Gunneridae</taxon>
        <taxon>Pentapetalae</taxon>
        <taxon>rosids</taxon>
        <taxon>malvids</taxon>
        <taxon>Myrtales</taxon>
        <taxon>Myrtaceae</taxon>
        <taxon>Myrtoideae</taxon>
        <taxon>Myrteae</taxon>
        <taxon>Australasian group</taxon>
        <taxon>Rhodamnia</taxon>
    </lineage>
</organism>
<dbReference type="NCBIfam" id="TIGR00756">
    <property type="entry name" value="PPR"/>
    <property type="match status" value="3"/>
</dbReference>
<dbReference type="InterPro" id="IPR011990">
    <property type="entry name" value="TPR-like_helical_dom_sf"/>
</dbReference>
<dbReference type="FunFam" id="1.25.40.10:FF:000144">
    <property type="entry name" value="Pentatricopeptide repeat-containing protein, mitochondrial"/>
    <property type="match status" value="1"/>
</dbReference>
<dbReference type="PROSITE" id="PS51375">
    <property type="entry name" value="PPR"/>
    <property type="match status" value="4"/>
</dbReference>
<dbReference type="Gene3D" id="1.25.40.10">
    <property type="entry name" value="Tetratricopeptide repeat domain"/>
    <property type="match status" value="6"/>
</dbReference>
<dbReference type="KEGG" id="rarg:115746558"/>
<dbReference type="GeneID" id="115746558"/>
<dbReference type="GO" id="GO:0003723">
    <property type="term" value="F:RNA binding"/>
    <property type="evidence" value="ECO:0007669"/>
    <property type="project" value="InterPro"/>
</dbReference>
<evidence type="ECO:0000313" key="4">
    <source>
        <dbReference type="RefSeq" id="XP_030538231.1"/>
    </source>
</evidence>
<dbReference type="InterPro" id="IPR002885">
    <property type="entry name" value="PPR_rpt"/>
</dbReference>
<dbReference type="InterPro" id="IPR046960">
    <property type="entry name" value="PPR_At4g14850-like_plant"/>
</dbReference>
<keyword evidence="3" id="KW-1185">Reference proteome</keyword>
<feature type="repeat" description="PPR" evidence="2">
    <location>
        <begin position="82"/>
        <end position="116"/>
    </location>
</feature>
<feature type="repeat" description="PPR" evidence="2">
    <location>
        <begin position="378"/>
        <end position="412"/>
    </location>
</feature>
<evidence type="ECO:0000256" key="2">
    <source>
        <dbReference type="PROSITE-ProRule" id="PRU00708"/>
    </source>
</evidence>
<dbReference type="FunFam" id="1.25.40.10:FF:000738">
    <property type="entry name" value="Pentatricopeptide repeat-containing protein chloroplastic"/>
    <property type="match status" value="1"/>
</dbReference>
<reference evidence="4" key="1">
    <citation type="submission" date="2025-08" db="UniProtKB">
        <authorList>
            <consortium name="RefSeq"/>
        </authorList>
    </citation>
    <scope>IDENTIFICATION</scope>
    <source>
        <tissue evidence="4">Leaf</tissue>
    </source>
</reference>
<dbReference type="RefSeq" id="XP_030538231.1">
    <property type="nucleotide sequence ID" value="XM_030682371.2"/>
</dbReference>
<feature type="repeat" description="PPR" evidence="2">
    <location>
        <begin position="180"/>
        <end position="214"/>
    </location>
</feature>
<feature type="repeat" description="PPR" evidence="2">
    <location>
        <begin position="580"/>
        <end position="614"/>
    </location>
</feature>
<accession>A0A8B8PTY0</accession>
<dbReference type="GO" id="GO:0009451">
    <property type="term" value="P:RNA modification"/>
    <property type="evidence" value="ECO:0007669"/>
    <property type="project" value="InterPro"/>
</dbReference>
<evidence type="ECO:0000256" key="1">
    <source>
        <dbReference type="ARBA" id="ARBA00022737"/>
    </source>
</evidence>
<dbReference type="AlphaFoldDB" id="A0A8B8PTY0"/>
<dbReference type="Proteomes" id="UP000827889">
    <property type="component" value="Chromosome 3"/>
</dbReference>
<sequence>MKSLASCIRSLVSRSLVPRALELALAAPPSLSPLLTDQAYALFLKSGHPLHPFLSTPLISRSAKNGDFSRSSLFLSDTLSPDTVAFNALISGFASFRRPEPALALFDELRLQGLCPDVYTFSSLVKACGSVWENEIVHGVCLKYGFSSGAYVVSGLVENYARGGEVGAAEKCFEECEGVDNVVWGAMVSGYVWNGEFECAKELFVDMRGLELEVNEYSMTAVLGALLDGREGGQVHGFGLKMGLLSGCSLHLSNSIMHMYSRCGNQADAVKAFDEIPEPDVVSWSERIFAACDGVEASKLFKLLHSKGVAVNEFTVINLLSQIIDVEFLNLGKQIHALSFKRGHIQLVSVGNALISLYGKWGQIVDAMLVFDEMCLPDPISWNSLVAAYSENHLLCQCLETFSKMRSCWVLPNNYALASILEVVAHSNLQELAAQIHSLMIKYGLMFDDSMVSALITAYGKCNRVDQSRKIFSTLDQIKALHLNSLLVTFMSTGYHDDALVLFQKTWHSSIAVDSTTLSILLKACGVLTDLEQGRTIHCLSIKNGFDQDSFIESAIVDVYCKCGSIIDAEKAYKNILRANLVAQNAMMMGYAQHGCDREVMKLFHEMSQVGLRPDEITYLAVLHSCCHAGLVEEGQTSLNSMLELDGVFPSVEHYTCVIDLLGRVGLMEDAKRMIDTMPMNPDARIWQILLSACHLHGDVDLGNLAGRKLLELQPENDSAYVLLSNINAAAGNWSTASELRRQMKEKMLVKEPGSSWIQVNGTLNFFFADDQSHPDRERILMKLRELYGQMLSRRESEPGCASSVELIC</sequence>
<name>A0A8B8PTY0_9MYRT</name>
<keyword evidence="1" id="KW-0677">Repeat</keyword>
<dbReference type="OrthoDB" id="1663914at2759"/>
<dbReference type="InterPro" id="IPR046848">
    <property type="entry name" value="E_motif"/>
</dbReference>
<dbReference type="PANTHER" id="PTHR47926:SF342">
    <property type="entry name" value="TETRATRICOPEPTIDE-LIKE HELICAL DOMAIN-CONTAINING PROTEIN-RELATED"/>
    <property type="match status" value="1"/>
</dbReference>
<evidence type="ECO:0000313" key="3">
    <source>
        <dbReference type="Proteomes" id="UP000827889"/>
    </source>
</evidence>
<protein>
    <submittedName>
        <fullName evidence="4">Pentatricopeptide repeat-containing protein At3g25970</fullName>
    </submittedName>
</protein>
<proteinExistence type="predicted"/>